<feature type="compositionally biased region" description="Polar residues" evidence="1">
    <location>
        <begin position="304"/>
        <end position="325"/>
    </location>
</feature>
<dbReference type="Proteomes" id="UP001285354">
    <property type="component" value="Unassembled WGS sequence"/>
</dbReference>
<reference evidence="3" key="1">
    <citation type="submission" date="2023-06" db="EMBL/GenBank/DDBJ databases">
        <title>Draft genome of Marssonina rosae.</title>
        <authorList>
            <person name="Cheng Q."/>
        </authorList>
    </citation>
    <scope>NUCLEOTIDE SEQUENCE</scope>
    <source>
        <strain evidence="3">R4</strain>
    </source>
</reference>
<organism evidence="3 4">
    <name type="scientific">Diplocarpon rosae</name>
    <dbReference type="NCBI Taxonomy" id="946125"/>
    <lineage>
        <taxon>Eukaryota</taxon>
        <taxon>Fungi</taxon>
        <taxon>Dikarya</taxon>
        <taxon>Ascomycota</taxon>
        <taxon>Pezizomycotina</taxon>
        <taxon>Leotiomycetes</taxon>
        <taxon>Helotiales</taxon>
        <taxon>Drepanopezizaceae</taxon>
        <taxon>Diplocarpon</taxon>
    </lineage>
</organism>
<accession>A0AAD9T5Q6</accession>
<evidence type="ECO:0000256" key="2">
    <source>
        <dbReference type="SAM" id="SignalP"/>
    </source>
</evidence>
<dbReference type="EMBL" id="JAUBYV010000001">
    <property type="protein sequence ID" value="KAK2629845.1"/>
    <property type="molecule type" value="Genomic_DNA"/>
</dbReference>
<keyword evidence="4" id="KW-1185">Reference proteome</keyword>
<proteinExistence type="predicted"/>
<evidence type="ECO:0000313" key="3">
    <source>
        <dbReference type="EMBL" id="KAK2629845.1"/>
    </source>
</evidence>
<sequence>MPVFNSASTLLLAICHVLGPLVAAQDQNVGWNQVVNLNGNMQLNRVTFPDNSKVETYSQTQRQMIVNQSPSTLSANHVVGSTGQPFVQLSQNSMTIQTNGATDLVAAQIELPIDPNVMQQMNISPDNTFVAMMSQDRQAWIVMEGIKAVNTTDNTVRIVKMTNIDGEYMAIGRQTTETSNVLSPFGQQVNVSGAGVQEIEFSDGMRMSVKASQRMFINTNVVNGVSTSMTAAVGAPLNNFRYLVTSNLGGVNPSLNNEAAVMQLPLNTNRLMAMAMQMGIGESGSVQLGIAQRGLIQNPGGATGNLNPQKRQDSNNDPTATSGNNPVAMQLLLAPTFTPVMAKTVLDMNSGRVAVSVPNINGEFIITMAKGEAAQTAEQPGPGSSGRNSSSTAGEGSAPREGSMGSTTVSMIELNGLIERQKNGGVFLATEMMMTGSPKSQGQSSGPTISVKKRGVRAVRRAHSFFA</sequence>
<dbReference type="AlphaFoldDB" id="A0AAD9T5Q6"/>
<feature type="chain" id="PRO_5042086041" evidence="2">
    <location>
        <begin position="25"/>
        <end position="467"/>
    </location>
</feature>
<feature type="region of interest" description="Disordered" evidence="1">
    <location>
        <begin position="372"/>
        <end position="406"/>
    </location>
</feature>
<feature type="compositionally biased region" description="Low complexity" evidence="1">
    <location>
        <begin position="381"/>
        <end position="394"/>
    </location>
</feature>
<feature type="region of interest" description="Disordered" evidence="1">
    <location>
        <begin position="299"/>
        <end position="325"/>
    </location>
</feature>
<evidence type="ECO:0000256" key="1">
    <source>
        <dbReference type="SAM" id="MobiDB-lite"/>
    </source>
</evidence>
<gene>
    <name evidence="3" type="ORF">QTJ16_000665</name>
</gene>
<protein>
    <submittedName>
        <fullName evidence="3">Uncharacterized protein</fullName>
    </submittedName>
</protein>
<comment type="caution">
    <text evidence="3">The sequence shown here is derived from an EMBL/GenBank/DDBJ whole genome shotgun (WGS) entry which is preliminary data.</text>
</comment>
<feature type="signal peptide" evidence="2">
    <location>
        <begin position="1"/>
        <end position="24"/>
    </location>
</feature>
<name>A0AAD9T5Q6_9HELO</name>
<evidence type="ECO:0000313" key="4">
    <source>
        <dbReference type="Proteomes" id="UP001285354"/>
    </source>
</evidence>
<keyword evidence="2" id="KW-0732">Signal</keyword>